<evidence type="ECO:0000313" key="5">
    <source>
        <dbReference type="EMBL" id="GLV55666.1"/>
    </source>
</evidence>
<dbReference type="PANTHER" id="PTHR30055:SF226">
    <property type="entry name" value="HTH-TYPE TRANSCRIPTIONAL REGULATOR PKSA"/>
    <property type="match status" value="1"/>
</dbReference>
<comment type="caution">
    <text evidence="5">The sequence shown here is derived from an EMBL/GenBank/DDBJ whole genome shotgun (WGS) entry which is preliminary data.</text>
</comment>
<dbReference type="InterPro" id="IPR001647">
    <property type="entry name" value="HTH_TetR"/>
</dbReference>
<organism evidence="5 6">
    <name type="scientific">Dictyobacter halimunensis</name>
    <dbReference type="NCBI Taxonomy" id="3026934"/>
    <lineage>
        <taxon>Bacteria</taxon>
        <taxon>Bacillati</taxon>
        <taxon>Chloroflexota</taxon>
        <taxon>Ktedonobacteria</taxon>
        <taxon>Ktedonobacterales</taxon>
        <taxon>Dictyobacteraceae</taxon>
        <taxon>Dictyobacter</taxon>
    </lineage>
</organism>
<feature type="region of interest" description="Disordered" evidence="3">
    <location>
        <begin position="1"/>
        <end position="26"/>
    </location>
</feature>
<evidence type="ECO:0000313" key="6">
    <source>
        <dbReference type="Proteomes" id="UP001344906"/>
    </source>
</evidence>
<dbReference type="PRINTS" id="PR00455">
    <property type="entry name" value="HTHTETR"/>
</dbReference>
<gene>
    <name evidence="5" type="ORF">KDH_25100</name>
</gene>
<dbReference type="InterPro" id="IPR023772">
    <property type="entry name" value="DNA-bd_HTH_TetR-type_CS"/>
</dbReference>
<dbReference type="Pfam" id="PF00440">
    <property type="entry name" value="TetR_N"/>
    <property type="match status" value="1"/>
</dbReference>
<dbReference type="InterPro" id="IPR009057">
    <property type="entry name" value="Homeodomain-like_sf"/>
</dbReference>
<dbReference type="Gene3D" id="1.10.357.10">
    <property type="entry name" value="Tetracycline Repressor, domain 2"/>
    <property type="match status" value="1"/>
</dbReference>
<dbReference type="PANTHER" id="PTHR30055">
    <property type="entry name" value="HTH-TYPE TRANSCRIPTIONAL REGULATOR RUTR"/>
    <property type="match status" value="1"/>
</dbReference>
<evidence type="ECO:0000256" key="3">
    <source>
        <dbReference type="SAM" id="MobiDB-lite"/>
    </source>
</evidence>
<protein>
    <recommendedName>
        <fullName evidence="4">HTH tetR-type domain-containing protein</fullName>
    </recommendedName>
</protein>
<keyword evidence="6" id="KW-1185">Reference proteome</keyword>
<evidence type="ECO:0000256" key="1">
    <source>
        <dbReference type="ARBA" id="ARBA00023125"/>
    </source>
</evidence>
<accession>A0ABQ6FN41</accession>
<feature type="domain" description="HTH tetR-type" evidence="4">
    <location>
        <begin position="30"/>
        <end position="90"/>
    </location>
</feature>
<sequence>METSHIQNREHETGHTRRRSMGRQSAEVSQQTKEAIILAALHIFAEQGFEAASLRDIAEKAHITHGTLRHYFGSKAGVWQAVVEFVLQRFAGALQPHIQQATQRQEDLLETIKRSIRSFLLVFAHHPEMAQLMLHEGMQGGARFDYFIDRFEQIDNTMLPLFMQAQQLGYLRQFDSQTFLLYLLTTGAAPFGLRALSLRFIGKDILADEQTQQHIDRVLATLFC</sequence>
<keyword evidence="1 2" id="KW-0238">DNA-binding</keyword>
<dbReference type="SUPFAM" id="SSF48498">
    <property type="entry name" value="Tetracyclin repressor-like, C-terminal domain"/>
    <property type="match status" value="1"/>
</dbReference>
<feature type="DNA-binding region" description="H-T-H motif" evidence="2">
    <location>
        <begin position="53"/>
        <end position="72"/>
    </location>
</feature>
<reference evidence="5 6" key="1">
    <citation type="submission" date="2023-02" db="EMBL/GenBank/DDBJ databases">
        <title>Dictyobacter halimunensis sp. nov., a new member of the class Ktedonobacteria from forest soil in a geothermal area.</title>
        <authorList>
            <person name="Rachmania M.K."/>
            <person name="Ningsih F."/>
            <person name="Sakai Y."/>
            <person name="Yabe S."/>
            <person name="Yokota A."/>
            <person name="Sjamsuridzal W."/>
        </authorList>
    </citation>
    <scope>NUCLEOTIDE SEQUENCE [LARGE SCALE GENOMIC DNA]</scope>
    <source>
        <strain evidence="5 6">S3.2.2.5</strain>
    </source>
</reference>
<dbReference type="SUPFAM" id="SSF46689">
    <property type="entry name" value="Homeodomain-like"/>
    <property type="match status" value="1"/>
</dbReference>
<dbReference type="InterPro" id="IPR050109">
    <property type="entry name" value="HTH-type_TetR-like_transc_reg"/>
</dbReference>
<dbReference type="PROSITE" id="PS01081">
    <property type="entry name" value="HTH_TETR_1"/>
    <property type="match status" value="1"/>
</dbReference>
<proteinExistence type="predicted"/>
<evidence type="ECO:0000259" key="4">
    <source>
        <dbReference type="PROSITE" id="PS50977"/>
    </source>
</evidence>
<dbReference type="EMBL" id="BSRI01000001">
    <property type="protein sequence ID" value="GLV55666.1"/>
    <property type="molecule type" value="Genomic_DNA"/>
</dbReference>
<dbReference type="InterPro" id="IPR036271">
    <property type="entry name" value="Tet_transcr_reg_TetR-rel_C_sf"/>
</dbReference>
<evidence type="ECO:0000256" key="2">
    <source>
        <dbReference type="PROSITE-ProRule" id="PRU00335"/>
    </source>
</evidence>
<name>A0ABQ6FN41_9CHLR</name>
<dbReference type="Proteomes" id="UP001344906">
    <property type="component" value="Unassembled WGS sequence"/>
</dbReference>
<dbReference type="PROSITE" id="PS50977">
    <property type="entry name" value="HTH_TETR_2"/>
    <property type="match status" value="1"/>
</dbReference>